<accession>I0JL06</accession>
<name>I0JL06_HALH3</name>
<dbReference type="Proteomes" id="UP000007397">
    <property type="component" value="Chromosome"/>
</dbReference>
<dbReference type="KEGG" id="hhd:HBHAL_2483"/>
<proteinExistence type="predicted"/>
<evidence type="ECO:0000313" key="3">
    <source>
        <dbReference type="Proteomes" id="UP000007397"/>
    </source>
</evidence>
<protein>
    <submittedName>
        <fullName evidence="1">Uncharacterized protein</fullName>
    </submittedName>
</protein>
<reference evidence="1 3" key="1">
    <citation type="journal article" date="2013" name="Environ. Microbiol.">
        <title>Chloride and organic osmolytes: a hybrid strategy to cope with elevated salinities by the moderately halophilic, chloride-dependent bacterium Halobacillus halophilus.</title>
        <authorList>
            <person name="Saum S.H."/>
            <person name="Pfeiffer F."/>
            <person name="Palm P."/>
            <person name="Rampp M."/>
            <person name="Schuster S.C."/>
            <person name="Muller V."/>
            <person name="Oesterhelt D."/>
        </authorList>
    </citation>
    <scope>NUCLEOTIDE SEQUENCE [LARGE SCALE GENOMIC DNA]</scope>
    <source>
        <strain evidence="3">ATCC 35676 / DSM 2266 / JCM 20832 / KCTC 3685 / LMG 17431 / NBRC 102448 / NCIMB 2269</strain>
        <strain evidence="1">Type strain: DSM 2266</strain>
    </source>
</reference>
<sequence length="68" mass="7864">MYQAEGIQIQNLPAQDLGCWYCETFDAHLFASHEFDTNVHLNCIQTALAKDPEDPEAQIFKREFSEIM</sequence>
<organism evidence="1 3">
    <name type="scientific">Halobacillus halophilus (strain ATCC 35676 / DSM 2266 / JCM 20832 / KCTC 3685 / LMG 17431 / NBRC 102448 / NCIMB 2269)</name>
    <name type="common">Sporosarcina halophila</name>
    <dbReference type="NCBI Taxonomy" id="866895"/>
    <lineage>
        <taxon>Bacteria</taxon>
        <taxon>Bacillati</taxon>
        <taxon>Bacillota</taxon>
        <taxon>Bacilli</taxon>
        <taxon>Bacillales</taxon>
        <taxon>Bacillaceae</taxon>
        <taxon>Halobacillus</taxon>
    </lineage>
</organism>
<dbReference type="AlphaFoldDB" id="I0JL06"/>
<gene>
    <name evidence="1" type="ordered locus">HBHAL_2483</name>
    <name evidence="2" type="ordered locus">HBHAL_2509</name>
</gene>
<keyword evidence="3" id="KW-1185">Reference proteome</keyword>
<dbReference type="EMBL" id="HE717023">
    <property type="protein sequence ID" value="CCG44854.1"/>
    <property type="molecule type" value="Genomic_DNA"/>
</dbReference>
<dbReference type="HOGENOM" id="CLU_2788102_0_0_9"/>
<evidence type="ECO:0000313" key="2">
    <source>
        <dbReference type="EMBL" id="CCG44854.1"/>
    </source>
</evidence>
<dbReference type="EMBL" id="HE717023">
    <property type="protein sequence ID" value="CCG44826.1"/>
    <property type="molecule type" value="Genomic_DNA"/>
</dbReference>
<evidence type="ECO:0000313" key="1">
    <source>
        <dbReference type="EMBL" id="CCG44826.1"/>
    </source>
</evidence>
<dbReference type="PATRIC" id="fig|866895.3.peg.1492"/>
<dbReference type="KEGG" id="hhd:HBHAL_2509"/>